<evidence type="ECO:0000256" key="3">
    <source>
        <dbReference type="ARBA" id="ARBA00022475"/>
    </source>
</evidence>
<reference evidence="11 12" key="1">
    <citation type="submission" date="2017-06" db="EMBL/GenBank/DDBJ databases">
        <title>Genome sequencing of cyanobaciteial culture collection at National Institute for Environmental Studies (NIES).</title>
        <authorList>
            <person name="Hirose Y."/>
            <person name="Shimura Y."/>
            <person name="Fujisawa T."/>
            <person name="Nakamura Y."/>
            <person name="Kawachi M."/>
        </authorList>
    </citation>
    <scope>NUCLEOTIDE SEQUENCE [LARGE SCALE GENOMIC DNA]</scope>
    <source>
        <strain evidence="11 12">NIES-23</strain>
    </source>
</reference>
<evidence type="ECO:0000259" key="8">
    <source>
        <dbReference type="Pfam" id="PF00924"/>
    </source>
</evidence>
<dbReference type="Pfam" id="PF21082">
    <property type="entry name" value="MS_channel_3rd"/>
    <property type="match status" value="1"/>
</dbReference>
<dbReference type="Proteomes" id="UP000217507">
    <property type="component" value="Chromosome"/>
</dbReference>
<feature type="transmembrane region" description="Helical" evidence="7">
    <location>
        <begin position="135"/>
        <end position="154"/>
    </location>
</feature>
<evidence type="ECO:0000313" key="11">
    <source>
        <dbReference type="EMBL" id="BAY72169.1"/>
    </source>
</evidence>
<evidence type="ECO:0000256" key="1">
    <source>
        <dbReference type="ARBA" id="ARBA00004651"/>
    </source>
</evidence>
<dbReference type="InterPro" id="IPR049278">
    <property type="entry name" value="MS_channel_C"/>
</dbReference>
<proteinExistence type="inferred from homology"/>
<feature type="domain" description="Mechanosensitive ion channel MscS C-terminal" evidence="9">
    <location>
        <begin position="256"/>
        <end position="341"/>
    </location>
</feature>
<keyword evidence="3" id="KW-1003">Cell membrane</keyword>
<dbReference type="InterPro" id="IPR006685">
    <property type="entry name" value="MscS_channel_2nd"/>
</dbReference>
<dbReference type="GO" id="GO:0008381">
    <property type="term" value="F:mechanosensitive monoatomic ion channel activity"/>
    <property type="evidence" value="ECO:0007669"/>
    <property type="project" value="InterPro"/>
</dbReference>
<dbReference type="InterPro" id="IPR045275">
    <property type="entry name" value="MscS_archaea/bacteria_type"/>
</dbReference>
<sequence>MSDTQWCSKILQELIAKLIMIQWLLPIGLPIFALITGLISEKFIINKFKNFVYKKEIPGSHIIFKSLQGMLLTWFILAGILGAVIAAPLKPDFTNLLQKIITIFFLSSLTLVLARLVSGFIRLYTYRTERATASLISNLAKATVLVLGCLILLQTLGIEITPIITTLGVGGLAVGLALQDTLANLFSGFHLIISKQVRTGDYVKLDAGQEGYVTDISWRNTTIKEFSNNVIIVPNSKLASAIFTNYHLPAKEITLTMNVGVSYDSYLDQVERVTVEVAKEVMQEIAPELKEHEPYIRFHTFGDFSIDFTLYMRVNEYFDQRIGKHLFIKKLHKRYQENGISIPFPVRNVYIQDPNNN</sequence>
<dbReference type="SUPFAM" id="SSF82861">
    <property type="entry name" value="Mechanosensitive channel protein MscS (YggB), transmembrane region"/>
    <property type="match status" value="1"/>
</dbReference>
<keyword evidence="4 7" id="KW-0812">Transmembrane</keyword>
<dbReference type="Gene3D" id="1.10.287.1260">
    <property type="match status" value="1"/>
</dbReference>
<feature type="domain" description="Mechanosensitive ion channel transmembrane helices 2/3" evidence="10">
    <location>
        <begin position="139"/>
        <end position="179"/>
    </location>
</feature>
<feature type="domain" description="Mechanosensitive ion channel MscS" evidence="8">
    <location>
        <begin position="180"/>
        <end position="247"/>
    </location>
</feature>
<dbReference type="Gene3D" id="3.30.70.100">
    <property type="match status" value="1"/>
</dbReference>
<feature type="transmembrane region" description="Helical" evidence="7">
    <location>
        <begin position="101"/>
        <end position="123"/>
    </location>
</feature>
<accession>A0A1Z4KT72</accession>
<dbReference type="EMBL" id="AP018216">
    <property type="protein sequence ID" value="BAY72169.1"/>
    <property type="molecule type" value="Genomic_DNA"/>
</dbReference>
<evidence type="ECO:0000259" key="10">
    <source>
        <dbReference type="Pfam" id="PF21088"/>
    </source>
</evidence>
<dbReference type="PANTHER" id="PTHR30221">
    <property type="entry name" value="SMALL-CONDUCTANCE MECHANOSENSITIVE CHANNEL"/>
    <property type="match status" value="1"/>
</dbReference>
<dbReference type="Pfam" id="PF00924">
    <property type="entry name" value="MS_channel_2nd"/>
    <property type="match status" value="1"/>
</dbReference>
<comment type="similarity">
    <text evidence="2">Belongs to the MscS (TC 1.A.23) family.</text>
</comment>
<name>A0A1Z4KT72_ANAVA</name>
<dbReference type="SUPFAM" id="SSF50182">
    <property type="entry name" value="Sm-like ribonucleoproteins"/>
    <property type="match status" value="1"/>
</dbReference>
<gene>
    <name evidence="11" type="ORF">NIES23_49930</name>
</gene>
<feature type="transmembrane region" description="Helical" evidence="7">
    <location>
        <begin position="20"/>
        <end position="39"/>
    </location>
</feature>
<dbReference type="InterPro" id="IPR011066">
    <property type="entry name" value="MscS_channel_C_sf"/>
</dbReference>
<protein>
    <recommendedName>
        <fullName evidence="13">MscS mechanosensitive ion channel</fullName>
    </recommendedName>
</protein>
<evidence type="ECO:0000256" key="6">
    <source>
        <dbReference type="ARBA" id="ARBA00023136"/>
    </source>
</evidence>
<evidence type="ECO:0000259" key="9">
    <source>
        <dbReference type="Pfam" id="PF21082"/>
    </source>
</evidence>
<dbReference type="Pfam" id="PF21088">
    <property type="entry name" value="MS_channel_1st"/>
    <property type="match status" value="1"/>
</dbReference>
<keyword evidence="5 7" id="KW-1133">Transmembrane helix</keyword>
<dbReference type="InterPro" id="IPR010920">
    <property type="entry name" value="LSM_dom_sf"/>
</dbReference>
<evidence type="ECO:0000256" key="2">
    <source>
        <dbReference type="ARBA" id="ARBA00008017"/>
    </source>
</evidence>
<dbReference type="InterPro" id="IPR011014">
    <property type="entry name" value="MscS_channel_TM-2"/>
</dbReference>
<keyword evidence="6 7" id="KW-0472">Membrane</keyword>
<dbReference type="InterPro" id="IPR049142">
    <property type="entry name" value="MS_channel_1st"/>
</dbReference>
<comment type="subcellular location">
    <subcellularLocation>
        <location evidence="1">Cell membrane</location>
        <topology evidence="1">Multi-pass membrane protein</topology>
    </subcellularLocation>
</comment>
<feature type="transmembrane region" description="Helical" evidence="7">
    <location>
        <begin position="71"/>
        <end position="89"/>
    </location>
</feature>
<dbReference type="Gene3D" id="2.30.30.60">
    <property type="match status" value="1"/>
</dbReference>
<dbReference type="InterPro" id="IPR023408">
    <property type="entry name" value="MscS_beta-dom_sf"/>
</dbReference>
<dbReference type="PANTHER" id="PTHR30221:SF1">
    <property type="entry name" value="SMALL-CONDUCTANCE MECHANOSENSITIVE CHANNEL"/>
    <property type="match status" value="1"/>
</dbReference>
<evidence type="ECO:0008006" key="13">
    <source>
        <dbReference type="Google" id="ProtNLM"/>
    </source>
</evidence>
<evidence type="ECO:0000256" key="7">
    <source>
        <dbReference type="SAM" id="Phobius"/>
    </source>
</evidence>
<dbReference type="SUPFAM" id="SSF82689">
    <property type="entry name" value="Mechanosensitive channel protein MscS (YggB), C-terminal domain"/>
    <property type="match status" value="1"/>
</dbReference>
<organism evidence="11 12">
    <name type="scientific">Trichormus variabilis NIES-23</name>
    <dbReference type="NCBI Taxonomy" id="1973479"/>
    <lineage>
        <taxon>Bacteria</taxon>
        <taxon>Bacillati</taxon>
        <taxon>Cyanobacteriota</taxon>
        <taxon>Cyanophyceae</taxon>
        <taxon>Nostocales</taxon>
        <taxon>Nostocaceae</taxon>
        <taxon>Trichormus</taxon>
    </lineage>
</organism>
<dbReference type="GO" id="GO:0005886">
    <property type="term" value="C:plasma membrane"/>
    <property type="evidence" value="ECO:0007669"/>
    <property type="project" value="UniProtKB-SubCell"/>
</dbReference>
<dbReference type="AlphaFoldDB" id="A0A1Z4KT72"/>
<evidence type="ECO:0000313" key="12">
    <source>
        <dbReference type="Proteomes" id="UP000217507"/>
    </source>
</evidence>
<evidence type="ECO:0000256" key="4">
    <source>
        <dbReference type="ARBA" id="ARBA00022692"/>
    </source>
</evidence>
<evidence type="ECO:0000256" key="5">
    <source>
        <dbReference type="ARBA" id="ARBA00022989"/>
    </source>
</evidence>